<dbReference type="InterPro" id="IPR000683">
    <property type="entry name" value="Gfo/Idh/MocA-like_OxRdtase_N"/>
</dbReference>
<dbReference type="Pfam" id="PF22725">
    <property type="entry name" value="GFO_IDH_MocA_C3"/>
    <property type="match status" value="1"/>
</dbReference>
<protein>
    <submittedName>
        <fullName evidence="3">Gfo/Idh/MocA family oxidoreductase</fullName>
    </submittedName>
</protein>
<dbReference type="Proteomes" id="UP001524473">
    <property type="component" value="Unassembled WGS sequence"/>
</dbReference>
<feature type="domain" description="GFO/IDH/MocA-like oxidoreductase" evidence="2">
    <location>
        <begin position="141"/>
        <end position="272"/>
    </location>
</feature>
<dbReference type="InterPro" id="IPR036291">
    <property type="entry name" value="NAD(P)-bd_dom_sf"/>
</dbReference>
<comment type="caution">
    <text evidence="3">The sequence shown here is derived from an EMBL/GenBank/DDBJ whole genome shotgun (WGS) entry which is preliminary data.</text>
</comment>
<feature type="domain" description="Gfo/Idh/MocA-like oxidoreductase N-terminal" evidence="1">
    <location>
        <begin position="2"/>
        <end position="131"/>
    </location>
</feature>
<evidence type="ECO:0000259" key="1">
    <source>
        <dbReference type="Pfam" id="PF01408"/>
    </source>
</evidence>
<dbReference type="InterPro" id="IPR051317">
    <property type="entry name" value="Gfo/Idh/MocA_oxidoreduct"/>
</dbReference>
<dbReference type="Gene3D" id="3.40.50.720">
    <property type="entry name" value="NAD(P)-binding Rossmann-like Domain"/>
    <property type="match status" value="1"/>
</dbReference>
<proteinExistence type="predicted"/>
<dbReference type="SUPFAM" id="SSF51735">
    <property type="entry name" value="NAD(P)-binding Rossmann-fold domains"/>
    <property type="match status" value="1"/>
</dbReference>
<evidence type="ECO:0000259" key="2">
    <source>
        <dbReference type="Pfam" id="PF22725"/>
    </source>
</evidence>
<dbReference type="RefSeq" id="WP_066860792.1">
    <property type="nucleotide sequence ID" value="NZ_CABKVV010000010.1"/>
</dbReference>
<gene>
    <name evidence="3" type="ORF">NE695_12010</name>
</gene>
<dbReference type="InterPro" id="IPR055170">
    <property type="entry name" value="GFO_IDH_MocA-like_dom"/>
</dbReference>
<dbReference type="EMBL" id="JANFZH010000027">
    <property type="protein sequence ID" value="MCQ4840633.1"/>
    <property type="molecule type" value="Genomic_DNA"/>
</dbReference>
<dbReference type="Gene3D" id="3.30.360.10">
    <property type="entry name" value="Dihydrodipicolinate Reductase, domain 2"/>
    <property type="match status" value="1"/>
</dbReference>
<accession>A0ABT1S107</accession>
<sequence>MLKYGMVGGGKGAFIGEVHRKAMALDHRTELVAGCFSRDAGTNAESGAELGVSPDRVYADYNEMARAEGMREDGIDFVSIVTSNYCHADACRAFLNNGINVVCEKPLALTLPDAEELTALAEGKGLLFMLTYTFAGYPMLRHAKKVVERGDLGNIFMVMGEFPQDYLCGDFDDSSLGKFPWRSEPRFSGRTNSLGDIGSHIQFTTQYLTGLEIDSVCAKLDNIGPFGKLDTNSSVMVRFTNGATGMFWSSQVALGNDNNFALRIYGEKGSIEWCNEAAEEFNLSLLGHPTMRIRKGHSYLGEDKFHNVTARLPFGHTEGLYAAFANLYLDYCEALENKLQGKPYEINFPTARDGLHGVRYIERCLESNESGQAWVKF</sequence>
<reference evidence="3 4" key="1">
    <citation type="submission" date="2022-06" db="EMBL/GenBank/DDBJ databases">
        <title>Isolation of gut microbiota from human fecal samples.</title>
        <authorList>
            <person name="Pamer E.G."/>
            <person name="Barat B."/>
            <person name="Waligurski E."/>
            <person name="Medina S."/>
            <person name="Paddock L."/>
            <person name="Mostad J."/>
        </authorList>
    </citation>
    <scope>NUCLEOTIDE SEQUENCE [LARGE SCALE GENOMIC DNA]</scope>
    <source>
        <strain evidence="3 4">DFI.9.73</strain>
    </source>
</reference>
<keyword evidence="4" id="KW-1185">Reference proteome</keyword>
<dbReference type="PANTHER" id="PTHR43708">
    <property type="entry name" value="CONSERVED EXPRESSED OXIDOREDUCTASE (EUROFUNG)"/>
    <property type="match status" value="1"/>
</dbReference>
<dbReference type="Pfam" id="PF01408">
    <property type="entry name" value="GFO_IDH_MocA"/>
    <property type="match status" value="1"/>
</dbReference>
<evidence type="ECO:0000313" key="3">
    <source>
        <dbReference type="EMBL" id="MCQ4840633.1"/>
    </source>
</evidence>
<evidence type="ECO:0000313" key="4">
    <source>
        <dbReference type="Proteomes" id="UP001524473"/>
    </source>
</evidence>
<name>A0ABT1S107_9FIRM</name>
<organism evidence="3 4">
    <name type="scientific">Neglectibacter timonensis</name>
    <dbReference type="NCBI Taxonomy" id="1776382"/>
    <lineage>
        <taxon>Bacteria</taxon>
        <taxon>Bacillati</taxon>
        <taxon>Bacillota</taxon>
        <taxon>Clostridia</taxon>
        <taxon>Eubacteriales</taxon>
        <taxon>Oscillospiraceae</taxon>
        <taxon>Neglectibacter</taxon>
    </lineage>
</organism>
<dbReference type="SUPFAM" id="SSF55347">
    <property type="entry name" value="Glyceraldehyde-3-phosphate dehydrogenase-like, C-terminal domain"/>
    <property type="match status" value="1"/>
</dbReference>
<dbReference type="PANTHER" id="PTHR43708:SF3">
    <property type="entry name" value="OXIDOREDUCTASE"/>
    <property type="match status" value="1"/>
</dbReference>
<dbReference type="GeneID" id="90531270"/>